<protein>
    <recommendedName>
        <fullName evidence="2">Replication protein</fullName>
    </recommendedName>
</protein>
<proteinExistence type="predicted"/>
<dbReference type="EMBL" id="BARW01009021">
    <property type="protein sequence ID" value="GAI75155.1"/>
    <property type="molecule type" value="Genomic_DNA"/>
</dbReference>
<feature type="non-terminal residue" evidence="1">
    <location>
        <position position="1"/>
    </location>
</feature>
<dbReference type="AlphaFoldDB" id="X1SIC1"/>
<gene>
    <name evidence="1" type="ORF">S12H4_18297</name>
</gene>
<organism evidence="1">
    <name type="scientific">marine sediment metagenome</name>
    <dbReference type="NCBI Taxonomy" id="412755"/>
    <lineage>
        <taxon>unclassified sequences</taxon>
        <taxon>metagenomes</taxon>
        <taxon>ecological metagenomes</taxon>
    </lineage>
</organism>
<evidence type="ECO:0008006" key="2">
    <source>
        <dbReference type="Google" id="ProtNLM"/>
    </source>
</evidence>
<sequence length="278" mass="33248">DSVILGECDGGHQFFKVIYCGKEWCNNPKCVESTWKRRIARALPKVAVMERAGYFIFTMPEEMREVFKDQENLAELRRCLKRKLKRTYPELRAITRYHWFGDRDLGKYHPHLNILVDVLQKIPGEDLEELKRYYKELLERISGVSIGDKKIDVYYQYLKTRGRIIHAVKYIMRPTFLIYERDLAGKLKGFRNNVYWGKWRDQTYEEIEREAIRRESDAKIKPEVVLLSNKICPVCGKPIVWYKKIYSAAYTVIAEEIGQGYYRVKDDNFSDWFRDWDL</sequence>
<name>X1SIC1_9ZZZZ</name>
<accession>X1SIC1</accession>
<reference evidence="1" key="1">
    <citation type="journal article" date="2014" name="Front. Microbiol.">
        <title>High frequency of phylogenetically diverse reductive dehalogenase-homologous genes in deep subseafloor sedimentary metagenomes.</title>
        <authorList>
            <person name="Kawai M."/>
            <person name="Futagami T."/>
            <person name="Toyoda A."/>
            <person name="Takaki Y."/>
            <person name="Nishi S."/>
            <person name="Hori S."/>
            <person name="Arai W."/>
            <person name="Tsubouchi T."/>
            <person name="Morono Y."/>
            <person name="Uchiyama I."/>
            <person name="Ito T."/>
            <person name="Fujiyama A."/>
            <person name="Inagaki F."/>
            <person name="Takami H."/>
        </authorList>
    </citation>
    <scope>NUCLEOTIDE SEQUENCE</scope>
    <source>
        <strain evidence="1">Expedition CK06-06</strain>
    </source>
</reference>
<comment type="caution">
    <text evidence="1">The sequence shown here is derived from an EMBL/GenBank/DDBJ whole genome shotgun (WGS) entry which is preliminary data.</text>
</comment>
<evidence type="ECO:0000313" key="1">
    <source>
        <dbReference type="EMBL" id="GAI75155.1"/>
    </source>
</evidence>